<dbReference type="Proteomes" id="UP000566995">
    <property type="component" value="Unassembled WGS sequence"/>
</dbReference>
<sequence>MLEHFSSTLYLKLSRHWISGVLLPSGQAFGEPPLLALRYEDGKPKVLAVGEAAQQLQGQAGVEVLNGFDHPRTLLANYPICEKTLQLLFRRLVPRTLFKAAPIAILHPQELLEGGLTMVEARGFHELCRGAGARKVHVWTGRELSIDELRNGQFPDGAGTDWKV</sequence>
<dbReference type="Gene3D" id="3.30.420.40">
    <property type="match status" value="1"/>
</dbReference>
<organism evidence="1 2">
    <name type="scientific">Pseudomonas nitroreducens</name>
    <dbReference type="NCBI Taxonomy" id="46680"/>
    <lineage>
        <taxon>Bacteria</taxon>
        <taxon>Pseudomonadati</taxon>
        <taxon>Pseudomonadota</taxon>
        <taxon>Gammaproteobacteria</taxon>
        <taxon>Pseudomonadales</taxon>
        <taxon>Pseudomonadaceae</taxon>
        <taxon>Pseudomonas</taxon>
    </lineage>
</organism>
<gene>
    <name evidence="1" type="ORF">HNP46_001576</name>
</gene>
<reference evidence="1 2" key="1">
    <citation type="submission" date="2020-08" db="EMBL/GenBank/DDBJ databases">
        <title>Functional genomics of gut bacteria from endangered species of beetles.</title>
        <authorList>
            <person name="Carlos-Shanley C."/>
        </authorList>
    </citation>
    <scope>NUCLEOTIDE SEQUENCE [LARGE SCALE GENOMIC DNA]</scope>
    <source>
        <strain evidence="1 2">S00179</strain>
    </source>
</reference>
<evidence type="ECO:0000313" key="2">
    <source>
        <dbReference type="Proteomes" id="UP000566995"/>
    </source>
</evidence>
<accession>A0A7W7P0X7</accession>
<dbReference type="InterPro" id="IPR056546">
    <property type="entry name" value="MreB_MamK-like"/>
</dbReference>
<dbReference type="AlphaFoldDB" id="A0A7W7P0X7"/>
<protein>
    <submittedName>
        <fullName evidence="1">Rod shape-determining protein MreB</fullName>
    </submittedName>
</protein>
<dbReference type="RefSeq" id="WP_184587425.1">
    <property type="nucleotide sequence ID" value="NZ_JACHLI010000004.1"/>
</dbReference>
<comment type="caution">
    <text evidence="1">The sequence shown here is derived from an EMBL/GenBank/DDBJ whole genome shotgun (WGS) entry which is preliminary data.</text>
</comment>
<dbReference type="EMBL" id="JACHLI010000004">
    <property type="protein sequence ID" value="MBB4862732.1"/>
    <property type="molecule type" value="Genomic_DNA"/>
</dbReference>
<evidence type="ECO:0000313" key="1">
    <source>
        <dbReference type="EMBL" id="MBB4862732.1"/>
    </source>
</evidence>
<name>A0A7W7P0X7_PSENT</name>
<dbReference type="Pfam" id="PF06723">
    <property type="entry name" value="MreB_Mbl"/>
    <property type="match status" value="1"/>
</dbReference>
<proteinExistence type="predicted"/>